<proteinExistence type="predicted"/>
<reference evidence="1 2" key="1">
    <citation type="submission" date="2021-04" db="EMBL/GenBank/DDBJ databases">
        <authorList>
            <person name="Bliznina A."/>
        </authorList>
    </citation>
    <scope>NUCLEOTIDE SEQUENCE [LARGE SCALE GENOMIC DNA]</scope>
</reference>
<dbReference type="EMBL" id="OU015569">
    <property type="protein sequence ID" value="CAG5094830.1"/>
    <property type="molecule type" value="Genomic_DNA"/>
</dbReference>
<evidence type="ECO:0000313" key="1">
    <source>
        <dbReference type="EMBL" id="CAG5094830.1"/>
    </source>
</evidence>
<accession>A0ABN7SC83</accession>
<evidence type="ECO:0000313" key="2">
    <source>
        <dbReference type="Proteomes" id="UP001158576"/>
    </source>
</evidence>
<dbReference type="Proteomes" id="UP001158576">
    <property type="component" value="Chromosome XSR"/>
</dbReference>
<organism evidence="1 2">
    <name type="scientific">Oikopleura dioica</name>
    <name type="common">Tunicate</name>
    <dbReference type="NCBI Taxonomy" id="34765"/>
    <lineage>
        <taxon>Eukaryota</taxon>
        <taxon>Metazoa</taxon>
        <taxon>Chordata</taxon>
        <taxon>Tunicata</taxon>
        <taxon>Appendicularia</taxon>
        <taxon>Copelata</taxon>
        <taxon>Oikopleuridae</taxon>
        <taxon>Oikopleura</taxon>
    </lineage>
</organism>
<keyword evidence="2" id="KW-1185">Reference proteome</keyword>
<name>A0ABN7SC83_OIKDI</name>
<gene>
    <name evidence="1" type="ORF">OKIOD_LOCUS5457</name>
</gene>
<protein>
    <submittedName>
        <fullName evidence="1">Oidioi.mRNA.OKI2018_I69.XSR.g13899.t1.cds</fullName>
    </submittedName>
</protein>
<sequence length="473" mass="54453">MATEDYVINLLKDEFRVKFDCLPNSLSHMARILAEREQIKQGSRPPKAVLRTKGDVKIGSNWIVIREWEPFENEAYVDFPPSACHHQVYKISRSGGTRLDKLNFRKSFDYISEEYLGDEDGPSFFLFEPFLITFHRDDNYFEVFNLLEPHQSPRKIKREGRILGEMKTLLYEDDYGIPHCDESRYDGDLRVDGEIPESVLFPVLFKQDATSICVECTRISGSSMEVLFKETIYLPEEYYRRPRLLLLDRDNLVLQINLKVGGIMNDVTYGCVAFHICLSKRKVTRYSLPEISGYLHFGMVEECLGLAIDQDDCEVGYPDEDDENQEDDAEDNSDYLQIITFGVLSEQKGLEVLCFIKNSPTVGIVKQELAHFESYVDTSENTCTKFSLRSLLNHLHDMDQEKATFTREVMGATVTKPIIDLECFCLGETSEEKARKQFRIVDRSKIGCATRITKCGTSEDSEPGFMKEIEIFI</sequence>